<evidence type="ECO:0000256" key="5">
    <source>
        <dbReference type="ARBA" id="ARBA00022505"/>
    </source>
</evidence>
<evidence type="ECO:0000313" key="14">
    <source>
        <dbReference type="Proteomes" id="UP000017396"/>
    </source>
</evidence>
<dbReference type="Pfam" id="PF03454">
    <property type="entry name" value="MoeA_C"/>
    <property type="match status" value="1"/>
</dbReference>
<feature type="domain" description="MoaB/Mog" evidence="12">
    <location>
        <begin position="173"/>
        <end position="310"/>
    </location>
</feature>
<dbReference type="RefSeq" id="WP_023174304.1">
    <property type="nucleotide sequence ID" value="NC_022600.1"/>
</dbReference>
<dbReference type="Pfam" id="PF03453">
    <property type="entry name" value="MoeA_N"/>
    <property type="match status" value="1"/>
</dbReference>
<dbReference type="InterPro" id="IPR036135">
    <property type="entry name" value="MoeA_linker/N_sf"/>
</dbReference>
<name>U5QN99_GLOK1</name>
<accession>U5QN99</accession>
<dbReference type="InterPro" id="IPR005111">
    <property type="entry name" value="MoeA_C_domain_IV"/>
</dbReference>
<proteinExistence type="inferred from homology"/>
<dbReference type="SMART" id="SM00852">
    <property type="entry name" value="MoCF_biosynth"/>
    <property type="match status" value="1"/>
</dbReference>
<dbReference type="SUPFAM" id="SSF63882">
    <property type="entry name" value="MoeA N-terminal region -like"/>
    <property type="match status" value="1"/>
</dbReference>
<keyword evidence="9 11" id="KW-0501">Molybdenum cofactor biosynthesis</keyword>
<dbReference type="PATRIC" id="fig|1183438.3.peg.2799"/>
<keyword evidence="5 11" id="KW-0500">Molybdenum</keyword>
<dbReference type="InterPro" id="IPR001453">
    <property type="entry name" value="MoaB/Mog_dom"/>
</dbReference>
<dbReference type="EMBL" id="CP003587">
    <property type="protein sequence ID" value="AGY59084.1"/>
    <property type="molecule type" value="Genomic_DNA"/>
</dbReference>
<evidence type="ECO:0000256" key="10">
    <source>
        <dbReference type="ARBA" id="ARBA00047317"/>
    </source>
</evidence>
<dbReference type="Gene3D" id="3.90.105.10">
    <property type="entry name" value="Molybdopterin biosynthesis moea protein, domain 2"/>
    <property type="match status" value="1"/>
</dbReference>
<dbReference type="PANTHER" id="PTHR10192:SF5">
    <property type="entry name" value="GEPHYRIN"/>
    <property type="match status" value="1"/>
</dbReference>
<dbReference type="GO" id="GO:0006777">
    <property type="term" value="P:Mo-molybdopterin cofactor biosynthetic process"/>
    <property type="evidence" value="ECO:0007669"/>
    <property type="project" value="UniProtKB-UniRule"/>
</dbReference>
<dbReference type="SUPFAM" id="SSF53218">
    <property type="entry name" value="Molybdenum cofactor biosynthesis proteins"/>
    <property type="match status" value="1"/>
</dbReference>
<keyword evidence="8 11" id="KW-0460">Magnesium</keyword>
<sequence>MISVEQAQELILKEVKSTAAERCDLLSARNRVLAETVYARSDFPAFDNSAMDGYAVRSTDGDLDHLEIIEVIAAGQRPSRTLERGQAARIMTGAMLPSGADAVLIQEEAQPTENTLRFDRFPAAGANVRRRGSFHQSGSPLLTPGSVLAPGEIALLAAAQRSFVLVHRPPVVAILSTGDELVGIDGDLSGVRIVDSNQYGLAAQVQQAGAVPRLLGIAPDDPTIIRERLIAALDADFILLSGGASVGQFDYTPKVLEELGAQVVLYKINMKPGKPLLFARCGGRLVWGLPGNPVSSLFCFWQFVYPAIRKSLGYPPQRWLLPTVQAKLTSPVRSRGDRRAYLRGQLSYQQQTWHFSPYRTDNSGDLVSLTGINAFAWLEAGATAAAEGEQLPVLVVGEVLTG</sequence>
<gene>
    <name evidence="13" type="primary">moeA</name>
    <name evidence="13" type="ORF">GKIL_2838</name>
</gene>
<dbReference type="NCBIfam" id="TIGR00177">
    <property type="entry name" value="molyb_syn"/>
    <property type="match status" value="1"/>
</dbReference>
<organism evidence="13 14">
    <name type="scientific">Gloeobacter kilaueensis (strain ATCC BAA-2537 / CCAP 1431/1 / ULC 316 / JS1)</name>
    <dbReference type="NCBI Taxonomy" id="1183438"/>
    <lineage>
        <taxon>Bacteria</taxon>
        <taxon>Bacillati</taxon>
        <taxon>Cyanobacteriota</taxon>
        <taxon>Cyanophyceae</taxon>
        <taxon>Gloeobacterales</taxon>
        <taxon>Gloeobacteraceae</taxon>
        <taxon>Gloeobacter</taxon>
    </lineage>
</organism>
<evidence type="ECO:0000256" key="1">
    <source>
        <dbReference type="ARBA" id="ARBA00001946"/>
    </source>
</evidence>
<dbReference type="AlphaFoldDB" id="U5QN99"/>
<dbReference type="EC" id="2.10.1.1" evidence="11"/>
<dbReference type="GO" id="GO:0061599">
    <property type="term" value="F:molybdopterin molybdotransferase activity"/>
    <property type="evidence" value="ECO:0007669"/>
    <property type="project" value="UniProtKB-UniRule"/>
</dbReference>
<dbReference type="Gene3D" id="3.40.980.10">
    <property type="entry name" value="MoaB/Mog-like domain"/>
    <property type="match status" value="1"/>
</dbReference>
<comment type="pathway">
    <text evidence="3 11">Cofactor biosynthesis; molybdopterin biosynthesis.</text>
</comment>
<dbReference type="FunFam" id="3.40.980.10:FF:000004">
    <property type="entry name" value="Molybdopterin molybdenumtransferase"/>
    <property type="match status" value="1"/>
</dbReference>
<dbReference type="KEGG" id="glj:GKIL_2838"/>
<dbReference type="SUPFAM" id="SSF63867">
    <property type="entry name" value="MoeA C-terminal domain-like"/>
    <property type="match status" value="1"/>
</dbReference>
<dbReference type="Proteomes" id="UP000017396">
    <property type="component" value="Chromosome"/>
</dbReference>
<keyword evidence="14" id="KW-1185">Reference proteome</keyword>
<dbReference type="NCBIfam" id="NF045515">
    <property type="entry name" value="Glp_gephyrin"/>
    <property type="match status" value="1"/>
</dbReference>
<evidence type="ECO:0000259" key="12">
    <source>
        <dbReference type="SMART" id="SM00852"/>
    </source>
</evidence>
<dbReference type="PANTHER" id="PTHR10192">
    <property type="entry name" value="MOLYBDOPTERIN BIOSYNTHESIS PROTEIN"/>
    <property type="match status" value="1"/>
</dbReference>
<dbReference type="InterPro" id="IPR008284">
    <property type="entry name" value="MoCF_biosynth_CS"/>
</dbReference>
<evidence type="ECO:0000256" key="6">
    <source>
        <dbReference type="ARBA" id="ARBA00022679"/>
    </source>
</evidence>
<dbReference type="InterPro" id="IPR005110">
    <property type="entry name" value="MoeA_linker/N"/>
</dbReference>
<comment type="catalytic activity">
    <reaction evidence="10">
        <text>adenylyl-molybdopterin + molybdate = Mo-molybdopterin + AMP + H(+)</text>
        <dbReference type="Rhea" id="RHEA:35047"/>
        <dbReference type="ChEBI" id="CHEBI:15378"/>
        <dbReference type="ChEBI" id="CHEBI:36264"/>
        <dbReference type="ChEBI" id="CHEBI:62727"/>
        <dbReference type="ChEBI" id="CHEBI:71302"/>
        <dbReference type="ChEBI" id="CHEBI:456215"/>
        <dbReference type="EC" id="2.10.1.1"/>
    </reaction>
</comment>
<dbReference type="CDD" id="cd00887">
    <property type="entry name" value="MoeA"/>
    <property type="match status" value="1"/>
</dbReference>
<dbReference type="Pfam" id="PF00994">
    <property type="entry name" value="MoCF_biosynth"/>
    <property type="match status" value="1"/>
</dbReference>
<comment type="cofactor">
    <cofactor evidence="1 11">
        <name>Mg(2+)</name>
        <dbReference type="ChEBI" id="CHEBI:18420"/>
    </cofactor>
</comment>
<dbReference type="OrthoDB" id="9804758at2"/>
<protein>
    <recommendedName>
        <fullName evidence="11">Molybdopterin molybdenumtransferase</fullName>
        <ecNumber evidence="11">2.10.1.1</ecNumber>
    </recommendedName>
</protein>
<dbReference type="InterPro" id="IPR036688">
    <property type="entry name" value="MoeA_C_domain_IV_sf"/>
</dbReference>
<evidence type="ECO:0000256" key="11">
    <source>
        <dbReference type="RuleBase" id="RU365090"/>
    </source>
</evidence>
<dbReference type="HOGENOM" id="CLU_010186_7_1_3"/>
<dbReference type="GO" id="GO:0046872">
    <property type="term" value="F:metal ion binding"/>
    <property type="evidence" value="ECO:0007669"/>
    <property type="project" value="UniProtKB-UniRule"/>
</dbReference>
<evidence type="ECO:0000256" key="9">
    <source>
        <dbReference type="ARBA" id="ARBA00023150"/>
    </source>
</evidence>
<dbReference type="Gene3D" id="2.170.190.11">
    <property type="entry name" value="Molybdopterin biosynthesis moea protein, domain 3"/>
    <property type="match status" value="1"/>
</dbReference>
<dbReference type="eggNOG" id="COG0303">
    <property type="taxonomic scope" value="Bacteria"/>
</dbReference>
<evidence type="ECO:0000256" key="7">
    <source>
        <dbReference type="ARBA" id="ARBA00022723"/>
    </source>
</evidence>
<evidence type="ECO:0000256" key="4">
    <source>
        <dbReference type="ARBA" id="ARBA00010763"/>
    </source>
</evidence>
<evidence type="ECO:0000256" key="3">
    <source>
        <dbReference type="ARBA" id="ARBA00005046"/>
    </source>
</evidence>
<comment type="function">
    <text evidence="2 11">Catalyzes the insertion of molybdate into adenylated molybdopterin with the concomitant release of AMP.</text>
</comment>
<evidence type="ECO:0000313" key="13">
    <source>
        <dbReference type="EMBL" id="AGY59084.1"/>
    </source>
</evidence>
<comment type="similarity">
    <text evidence="4 11">Belongs to the MoeA family.</text>
</comment>
<dbReference type="InterPro" id="IPR036425">
    <property type="entry name" value="MoaB/Mog-like_dom_sf"/>
</dbReference>
<dbReference type="PROSITE" id="PS01079">
    <property type="entry name" value="MOCF_BIOSYNTHESIS_2"/>
    <property type="match status" value="1"/>
</dbReference>
<dbReference type="STRING" id="1183438.GKIL_2838"/>
<dbReference type="UniPathway" id="UPA00344"/>
<reference evidence="13 14" key="1">
    <citation type="journal article" date="2013" name="PLoS ONE">
        <title>Cultivation and Complete Genome Sequencing of Gloeobacter kilaueensis sp. nov., from a Lava Cave in Kilauea Caldera, Hawai'i.</title>
        <authorList>
            <person name="Saw J.H."/>
            <person name="Schatz M."/>
            <person name="Brown M.V."/>
            <person name="Kunkel D.D."/>
            <person name="Foster J.S."/>
            <person name="Shick H."/>
            <person name="Christensen S."/>
            <person name="Hou S."/>
            <person name="Wan X."/>
            <person name="Donachie S.P."/>
        </authorList>
    </citation>
    <scope>NUCLEOTIDE SEQUENCE [LARGE SCALE GENOMIC DNA]</scope>
    <source>
        <strain evidence="14">JS</strain>
    </source>
</reference>
<evidence type="ECO:0000256" key="2">
    <source>
        <dbReference type="ARBA" id="ARBA00002901"/>
    </source>
</evidence>
<keyword evidence="7 11" id="KW-0479">Metal-binding</keyword>
<keyword evidence="6 11" id="KW-0808">Transferase</keyword>
<dbReference type="GO" id="GO:0005829">
    <property type="term" value="C:cytosol"/>
    <property type="evidence" value="ECO:0007669"/>
    <property type="project" value="TreeGrafter"/>
</dbReference>
<evidence type="ECO:0000256" key="8">
    <source>
        <dbReference type="ARBA" id="ARBA00022842"/>
    </source>
</evidence>
<dbReference type="Gene3D" id="2.40.340.10">
    <property type="entry name" value="MoeA, C-terminal, domain IV"/>
    <property type="match status" value="1"/>
</dbReference>
<dbReference type="InterPro" id="IPR038987">
    <property type="entry name" value="MoeA-like"/>
</dbReference>